<gene>
    <name evidence="3" type="ORF">G1C98_1335</name>
</gene>
<dbReference type="InterPro" id="IPR009061">
    <property type="entry name" value="DNA-bd_dom_put_sf"/>
</dbReference>
<dbReference type="GO" id="GO:0003677">
    <property type="term" value="F:DNA binding"/>
    <property type="evidence" value="ECO:0007669"/>
    <property type="project" value="InterPro"/>
</dbReference>
<dbReference type="InterPro" id="IPR010093">
    <property type="entry name" value="SinI_DNA-bd"/>
</dbReference>
<dbReference type="InterPro" id="IPR041657">
    <property type="entry name" value="HTH_17"/>
</dbReference>
<dbReference type="NCBIfam" id="TIGR01764">
    <property type="entry name" value="excise"/>
    <property type="match status" value="1"/>
</dbReference>
<accession>A0A7Y0EUC9</accession>
<proteinExistence type="predicted"/>
<sequence length="157" mass="17294">MSAVLESQHVKGSGIVDKKNLHRAKKRSPNEGTTIRMGNRALVAADGEVVELSDKAFEAALNAAMGVMGRHRMITTGQAARLLDCSPRTVARILDSGRLPFTRNGESGRRMVDVVDVMDYQRQERERMQASLSAMRQAAQEIAMNDDDLSAYVAQFD</sequence>
<feature type="domain" description="Helix-turn-helix" evidence="2">
    <location>
        <begin position="74"/>
        <end position="124"/>
    </location>
</feature>
<name>A0A7Y0EUC9_9BIFI</name>
<dbReference type="EMBL" id="JAAIIF010000010">
    <property type="protein sequence ID" value="NMM96599.1"/>
    <property type="molecule type" value="Genomic_DNA"/>
</dbReference>
<dbReference type="RefSeq" id="WP_169080515.1">
    <property type="nucleotide sequence ID" value="NZ_JAAIIF010000010.1"/>
</dbReference>
<evidence type="ECO:0000259" key="2">
    <source>
        <dbReference type="Pfam" id="PF12728"/>
    </source>
</evidence>
<dbReference type="AlphaFoldDB" id="A0A7Y0EUC9"/>
<reference evidence="3 4" key="1">
    <citation type="submission" date="2020-02" db="EMBL/GenBank/DDBJ databases">
        <title>Characterization of phylogenetic diversity of novel bifidobacterial species isolated in Czech ZOOs.</title>
        <authorList>
            <person name="Lugli G.A."/>
            <person name="Vera N.B."/>
            <person name="Ventura M."/>
        </authorList>
    </citation>
    <scope>NUCLEOTIDE SEQUENCE [LARGE SCALE GENOMIC DNA]</scope>
    <source>
        <strain evidence="3 4">DSM 109960</strain>
    </source>
</reference>
<organism evidence="3 4">
    <name type="scientific">Bifidobacterium erythrocebi</name>
    <dbReference type="NCBI Taxonomy" id="2675325"/>
    <lineage>
        <taxon>Bacteria</taxon>
        <taxon>Bacillati</taxon>
        <taxon>Actinomycetota</taxon>
        <taxon>Actinomycetes</taxon>
        <taxon>Bifidobacteriales</taxon>
        <taxon>Bifidobacteriaceae</taxon>
        <taxon>Bifidobacterium</taxon>
    </lineage>
</organism>
<dbReference type="Pfam" id="PF12728">
    <property type="entry name" value="HTH_17"/>
    <property type="match status" value="1"/>
</dbReference>
<dbReference type="Gene3D" id="1.10.1660.10">
    <property type="match status" value="1"/>
</dbReference>
<evidence type="ECO:0000313" key="4">
    <source>
        <dbReference type="Proteomes" id="UP000529710"/>
    </source>
</evidence>
<evidence type="ECO:0000313" key="3">
    <source>
        <dbReference type="EMBL" id="NMM96599.1"/>
    </source>
</evidence>
<keyword evidence="4" id="KW-1185">Reference proteome</keyword>
<dbReference type="Proteomes" id="UP000529710">
    <property type="component" value="Unassembled WGS sequence"/>
</dbReference>
<feature type="region of interest" description="Disordered" evidence="1">
    <location>
        <begin position="1"/>
        <end position="33"/>
    </location>
</feature>
<dbReference type="SUPFAM" id="SSF46955">
    <property type="entry name" value="Putative DNA-binding domain"/>
    <property type="match status" value="1"/>
</dbReference>
<evidence type="ECO:0000256" key="1">
    <source>
        <dbReference type="SAM" id="MobiDB-lite"/>
    </source>
</evidence>
<protein>
    <submittedName>
        <fullName evidence="3">MerR family regulatory protein</fullName>
    </submittedName>
</protein>
<comment type="caution">
    <text evidence="3">The sequence shown here is derived from an EMBL/GenBank/DDBJ whole genome shotgun (WGS) entry which is preliminary data.</text>
</comment>